<accession>A0AAN6SHI8</accession>
<dbReference type="AlphaFoldDB" id="A0AAN6SHI8"/>
<evidence type="ECO:0000313" key="3">
    <source>
        <dbReference type="Proteomes" id="UP001303222"/>
    </source>
</evidence>
<keyword evidence="1" id="KW-1133">Transmembrane helix</keyword>
<reference evidence="2" key="1">
    <citation type="journal article" date="2023" name="Mol. Phylogenet. Evol.">
        <title>Genome-scale phylogeny and comparative genomics of the fungal order Sordariales.</title>
        <authorList>
            <person name="Hensen N."/>
            <person name="Bonometti L."/>
            <person name="Westerberg I."/>
            <person name="Brannstrom I.O."/>
            <person name="Guillou S."/>
            <person name="Cros-Aarteil S."/>
            <person name="Calhoun S."/>
            <person name="Haridas S."/>
            <person name="Kuo A."/>
            <person name="Mondo S."/>
            <person name="Pangilinan J."/>
            <person name="Riley R."/>
            <person name="LaButti K."/>
            <person name="Andreopoulos B."/>
            <person name="Lipzen A."/>
            <person name="Chen C."/>
            <person name="Yan M."/>
            <person name="Daum C."/>
            <person name="Ng V."/>
            <person name="Clum A."/>
            <person name="Steindorff A."/>
            <person name="Ohm R.A."/>
            <person name="Martin F."/>
            <person name="Silar P."/>
            <person name="Natvig D.O."/>
            <person name="Lalanne C."/>
            <person name="Gautier V."/>
            <person name="Ament-Velasquez S.L."/>
            <person name="Kruys A."/>
            <person name="Hutchinson M.I."/>
            <person name="Powell A.J."/>
            <person name="Barry K."/>
            <person name="Miller A.N."/>
            <person name="Grigoriev I.V."/>
            <person name="Debuchy R."/>
            <person name="Gladieux P."/>
            <person name="Hiltunen Thoren M."/>
            <person name="Johannesson H."/>
        </authorList>
    </citation>
    <scope>NUCLEOTIDE SEQUENCE</scope>
    <source>
        <strain evidence="2">CBS 626.80</strain>
    </source>
</reference>
<keyword evidence="1" id="KW-0812">Transmembrane</keyword>
<proteinExistence type="predicted"/>
<evidence type="ECO:0000313" key="2">
    <source>
        <dbReference type="EMBL" id="KAK3954572.1"/>
    </source>
</evidence>
<dbReference type="Proteomes" id="UP001303222">
    <property type="component" value="Unassembled WGS sequence"/>
</dbReference>
<feature type="transmembrane region" description="Helical" evidence="1">
    <location>
        <begin position="67"/>
        <end position="91"/>
    </location>
</feature>
<name>A0AAN6SHI8_9PEZI</name>
<comment type="caution">
    <text evidence="2">The sequence shown here is derived from an EMBL/GenBank/DDBJ whole genome shotgun (WGS) entry which is preliminary data.</text>
</comment>
<dbReference type="EMBL" id="MU859088">
    <property type="protein sequence ID" value="KAK3954572.1"/>
    <property type="molecule type" value="Genomic_DNA"/>
</dbReference>
<keyword evidence="3" id="KW-1185">Reference proteome</keyword>
<reference evidence="2" key="2">
    <citation type="submission" date="2023-06" db="EMBL/GenBank/DDBJ databases">
        <authorList>
            <consortium name="Lawrence Berkeley National Laboratory"/>
            <person name="Mondo S.J."/>
            <person name="Hensen N."/>
            <person name="Bonometti L."/>
            <person name="Westerberg I."/>
            <person name="Brannstrom I.O."/>
            <person name="Guillou S."/>
            <person name="Cros-Aarteil S."/>
            <person name="Calhoun S."/>
            <person name="Haridas S."/>
            <person name="Kuo A."/>
            <person name="Pangilinan J."/>
            <person name="Riley R."/>
            <person name="Labutti K."/>
            <person name="Andreopoulos B."/>
            <person name="Lipzen A."/>
            <person name="Chen C."/>
            <person name="Yanf M."/>
            <person name="Daum C."/>
            <person name="Ng V."/>
            <person name="Clum A."/>
            <person name="Steindorff A."/>
            <person name="Ohm R."/>
            <person name="Martin F."/>
            <person name="Silar P."/>
            <person name="Natvig D."/>
            <person name="Lalanne C."/>
            <person name="Gautier V."/>
            <person name="Ament-Velasquez S.L."/>
            <person name="Kruys A."/>
            <person name="Hutchinson M.I."/>
            <person name="Powell A.J."/>
            <person name="Barry K."/>
            <person name="Miller A.N."/>
            <person name="Grigoriev I.V."/>
            <person name="Debuchy R."/>
            <person name="Gladieux P."/>
            <person name="Thoren M.H."/>
            <person name="Johannesson H."/>
        </authorList>
    </citation>
    <scope>NUCLEOTIDE SEQUENCE</scope>
    <source>
        <strain evidence="2">CBS 626.80</strain>
    </source>
</reference>
<evidence type="ECO:0000256" key="1">
    <source>
        <dbReference type="SAM" id="Phobius"/>
    </source>
</evidence>
<sequence>MLLQPRRPRGTNAILGYAQGLLAASHAAELLFQLYPDRRLVTRSIIVLPTLEASVTTAFTLVTGGSLFIATILHTLLPIMCLLAMLSFFVCKPDNSDNSPYTSQQN</sequence>
<gene>
    <name evidence="2" type="ORF">QBC32DRAFT_82731</name>
</gene>
<protein>
    <submittedName>
        <fullName evidence="2">Uncharacterized protein</fullName>
    </submittedName>
</protein>
<keyword evidence="1" id="KW-0472">Membrane</keyword>
<organism evidence="2 3">
    <name type="scientific">Pseudoneurospora amorphoporcata</name>
    <dbReference type="NCBI Taxonomy" id="241081"/>
    <lineage>
        <taxon>Eukaryota</taxon>
        <taxon>Fungi</taxon>
        <taxon>Dikarya</taxon>
        <taxon>Ascomycota</taxon>
        <taxon>Pezizomycotina</taxon>
        <taxon>Sordariomycetes</taxon>
        <taxon>Sordariomycetidae</taxon>
        <taxon>Sordariales</taxon>
        <taxon>Sordariaceae</taxon>
        <taxon>Pseudoneurospora</taxon>
    </lineage>
</organism>